<proteinExistence type="predicted"/>
<dbReference type="Pfam" id="PF11972">
    <property type="entry name" value="HTH_13"/>
    <property type="match status" value="1"/>
</dbReference>
<dbReference type="Proteomes" id="UP000436016">
    <property type="component" value="Unassembled WGS sequence"/>
</dbReference>
<organism evidence="2 3">
    <name type="scientific">Oceanomicrobium pacificus</name>
    <dbReference type="NCBI Taxonomy" id="2692916"/>
    <lineage>
        <taxon>Bacteria</taxon>
        <taxon>Pseudomonadati</taxon>
        <taxon>Pseudomonadota</taxon>
        <taxon>Alphaproteobacteria</taxon>
        <taxon>Rhodobacterales</taxon>
        <taxon>Paracoccaceae</taxon>
        <taxon>Oceanomicrobium</taxon>
    </lineage>
</organism>
<evidence type="ECO:0000313" key="2">
    <source>
        <dbReference type="EMBL" id="MXU66679.1"/>
    </source>
</evidence>
<comment type="caution">
    <text evidence="2">The sequence shown here is derived from an EMBL/GenBank/DDBJ whole genome shotgun (WGS) entry which is preliminary data.</text>
</comment>
<protein>
    <recommendedName>
        <fullName evidence="1">HTH DNA binding domain-containing protein</fullName>
    </recommendedName>
</protein>
<name>A0A6B0TV29_9RHOB</name>
<dbReference type="AlphaFoldDB" id="A0A6B0TV29"/>
<evidence type="ECO:0000313" key="3">
    <source>
        <dbReference type="Proteomes" id="UP000436016"/>
    </source>
</evidence>
<dbReference type="InterPro" id="IPR021068">
    <property type="entry name" value="HTH_DNA-bd"/>
</dbReference>
<dbReference type="EMBL" id="WUWG01000007">
    <property type="protein sequence ID" value="MXU66679.1"/>
    <property type="molecule type" value="Genomic_DNA"/>
</dbReference>
<evidence type="ECO:0000259" key="1">
    <source>
        <dbReference type="Pfam" id="PF11972"/>
    </source>
</evidence>
<gene>
    <name evidence="2" type="ORF">GSH16_14615</name>
</gene>
<feature type="domain" description="HTH DNA binding" evidence="1">
    <location>
        <begin position="265"/>
        <end position="317"/>
    </location>
</feature>
<dbReference type="RefSeq" id="WP_160856344.1">
    <property type="nucleotide sequence ID" value="NZ_WUWG01000007.1"/>
</dbReference>
<sequence length="321" mass="34456">MEDALAQEDLSDPALWARAEAAWPRELAGAAAGLARLDERAGADPGFVARLAEREVADLTWAEGAPVGLEQLTMWRHGHVGQGGGLMRAAWAARRLCGPVALNADLGTAEGLRSFLGLASPERIDPVLLPTIARATGAAWAEEAAGWCEDMERLRGLHPVTRALAAYTLWHWRELSDPGDMVEAAVVAARIGAADAPALRFLPLLSGNRLALRHLGQGAEARLGRWLAAATAATGHGLRELARLGEWQSRAAAQAARMQGKLPKALVPLFLRHGLVTANLVQDEAGVTQQAANRTLLRWAEAGLITEISGQDRYRFWRVQA</sequence>
<accession>A0A6B0TV29</accession>
<keyword evidence="3" id="KW-1185">Reference proteome</keyword>
<reference evidence="2 3" key="1">
    <citation type="submission" date="2019-12" db="EMBL/GenBank/DDBJ databases">
        <title>Strain KN286 was isolated from seawater, which was collected from Caroline Seamount in the tropical western Pacific.</title>
        <authorList>
            <person name="Wang Q."/>
        </authorList>
    </citation>
    <scope>NUCLEOTIDE SEQUENCE [LARGE SCALE GENOMIC DNA]</scope>
    <source>
        <strain evidence="2 3">KN286</strain>
    </source>
</reference>